<dbReference type="InterPro" id="IPR053176">
    <property type="entry name" value="T6SS_TssE1-like"/>
</dbReference>
<reference evidence="2" key="1">
    <citation type="submission" date="2023-07" db="EMBL/GenBank/DDBJ databases">
        <authorList>
            <person name="Kim M.K."/>
        </authorList>
    </citation>
    <scope>NUCLEOTIDE SEQUENCE</scope>
    <source>
        <strain evidence="2">CA1-15</strain>
    </source>
</reference>
<dbReference type="NCBIfam" id="TIGR03357">
    <property type="entry name" value="VI_zyme"/>
    <property type="match status" value="1"/>
</dbReference>
<dbReference type="Gene3D" id="3.10.450.40">
    <property type="match status" value="1"/>
</dbReference>
<name>A0ABT9A6H4_9SPHN</name>
<protein>
    <submittedName>
        <fullName evidence="2">Type VI secretion system baseplate subunit TssE</fullName>
    </submittedName>
</protein>
<evidence type="ECO:0000313" key="3">
    <source>
        <dbReference type="Proteomes" id="UP001176468"/>
    </source>
</evidence>
<organism evidence="2 3">
    <name type="scientific">Sphingomonas immobilis</name>
    <dbReference type="NCBI Taxonomy" id="3063997"/>
    <lineage>
        <taxon>Bacteria</taxon>
        <taxon>Pseudomonadati</taxon>
        <taxon>Pseudomonadota</taxon>
        <taxon>Alphaproteobacteria</taxon>
        <taxon>Sphingomonadales</taxon>
        <taxon>Sphingomonadaceae</taxon>
        <taxon>Sphingomonas</taxon>
    </lineage>
</organism>
<evidence type="ECO:0000259" key="1">
    <source>
        <dbReference type="Pfam" id="PF04965"/>
    </source>
</evidence>
<accession>A0ABT9A6H4</accession>
<dbReference type="Pfam" id="PF04965">
    <property type="entry name" value="GPW_gp25"/>
    <property type="match status" value="1"/>
</dbReference>
<feature type="domain" description="IraD/Gp25-like" evidence="1">
    <location>
        <begin position="28"/>
        <end position="125"/>
    </location>
</feature>
<dbReference type="InterPro" id="IPR017737">
    <property type="entry name" value="TssE1-like"/>
</dbReference>
<comment type="caution">
    <text evidence="2">The sequence shown here is derived from an EMBL/GenBank/DDBJ whole genome shotgun (WGS) entry which is preliminary data.</text>
</comment>
<sequence length="150" mass="17096">MSGESVEVSRENFRYYSVPKLERFNEAALRNTIRRELAWLLNTTNLEALDDLEPYPEVQSSVLNYGLPDLAGKALTKRSILQRAREIRKAVRLFEPRLDERSLSVTPATDEHGTNVEFVIQGDITNATQSMPVKFRTELDPDTASVDVRE</sequence>
<dbReference type="PANTHER" id="PTHR38595">
    <property type="entry name" value="CYTOPLASMIC PROTEIN-RELATED"/>
    <property type="match status" value="1"/>
</dbReference>
<dbReference type="SUPFAM" id="SSF160719">
    <property type="entry name" value="gpW/gp25-like"/>
    <property type="match status" value="1"/>
</dbReference>
<evidence type="ECO:0000313" key="2">
    <source>
        <dbReference type="EMBL" id="MDO7844581.1"/>
    </source>
</evidence>
<dbReference type="EMBL" id="JAUQSZ010000017">
    <property type="protein sequence ID" value="MDO7844581.1"/>
    <property type="molecule type" value="Genomic_DNA"/>
</dbReference>
<dbReference type="InterPro" id="IPR007048">
    <property type="entry name" value="IraD/Gp25-like"/>
</dbReference>
<gene>
    <name evidence="2" type="primary">tssE</name>
    <name evidence="2" type="ORF">Q5H94_19780</name>
</gene>
<keyword evidence="3" id="KW-1185">Reference proteome</keyword>
<proteinExistence type="predicted"/>
<dbReference type="PANTHER" id="PTHR38595:SF1">
    <property type="entry name" value="TYPE VI SECRETION SYSTEM COMPONENT TSSE1"/>
    <property type="match status" value="1"/>
</dbReference>
<dbReference type="Proteomes" id="UP001176468">
    <property type="component" value="Unassembled WGS sequence"/>
</dbReference>